<feature type="domain" description="LysM" evidence="2">
    <location>
        <begin position="485"/>
        <end position="529"/>
    </location>
</feature>
<feature type="compositionally biased region" description="Low complexity" evidence="1">
    <location>
        <begin position="183"/>
        <end position="200"/>
    </location>
</feature>
<dbReference type="InterPro" id="IPR050570">
    <property type="entry name" value="Cell_wall_metabolism_enzyme"/>
</dbReference>
<evidence type="ECO:0000256" key="1">
    <source>
        <dbReference type="SAM" id="MobiDB-lite"/>
    </source>
</evidence>
<feature type="region of interest" description="Disordered" evidence="1">
    <location>
        <begin position="42"/>
        <end position="208"/>
    </location>
</feature>
<protein>
    <submittedName>
        <fullName evidence="3">Septal ring factor</fullName>
    </submittedName>
</protein>
<feature type="region of interest" description="Disordered" evidence="1">
    <location>
        <begin position="445"/>
        <end position="484"/>
    </location>
</feature>
<feature type="compositionally biased region" description="Polar residues" evidence="1">
    <location>
        <begin position="445"/>
        <end position="459"/>
    </location>
</feature>
<dbReference type="SUPFAM" id="SSF51261">
    <property type="entry name" value="Duplicated hybrid motif"/>
    <property type="match status" value="1"/>
</dbReference>
<dbReference type="CDD" id="cd12797">
    <property type="entry name" value="M23_peptidase"/>
    <property type="match status" value="1"/>
</dbReference>
<reference evidence="3 4" key="1">
    <citation type="submission" date="2018-06" db="EMBL/GenBank/DDBJ databases">
        <authorList>
            <consortium name="Pathogen Informatics"/>
            <person name="Doyle S."/>
        </authorList>
    </citation>
    <scope>NUCLEOTIDE SEQUENCE [LARGE SCALE GENOMIC DNA]</scope>
    <source>
        <strain evidence="3 4">NCTC11190</strain>
    </source>
</reference>
<dbReference type="InterPro" id="IPR018392">
    <property type="entry name" value="LysM"/>
</dbReference>
<keyword evidence="4" id="KW-1185">Reference proteome</keyword>
<dbReference type="Pfam" id="PF01551">
    <property type="entry name" value="Peptidase_M23"/>
    <property type="match status" value="1"/>
</dbReference>
<sequence length="530" mass="56492">MLAVGCSPRLAPVGTGGLLTRSFANYSQSTVVRSEALMAAEKPVEGSRTPVPRQETTRRYAAGEGQKTVRSESQTIAPENEPAVAAVSEKETQEEAPAVSRSSGIPKATEESVSGLQNVTFATPQQNRNETAPVSNVSYTSGKTSSSAQAAGASMNRRERRALERQRRAEAKRLLAEREQAGESAAPAETVPPETPASESNKSEELSVEDFLPGESSAMARAVAMPQTGVTSKPAPEFTRTQTVGQAVAGQDPDAVEPPVHRFKPNETEHVKFSYYDPFGQGNNRFVVVLDEQRFCYPYPGKFLSGYGPRGRSMHTGVDIKGVRNDTIRAAFAGTVRMSKPYSGYGNCVVIRHKNGLETLYGHNSRNLVRVGDAVQAGDPIALIGRTGRATTEHCHFEVRVQGQHINPALILDCQNHKLRTGVLAVTRQSNGRILAANRASGLAPSQATDVEDTGSPSTVAAGGGETRLASSSKASSGGSTPAASVYTVKSGDTLWGIARRFGTTVSKLCSLNNLDREATLPLGKKLKLR</sequence>
<dbReference type="Pfam" id="PF01476">
    <property type="entry name" value="LysM"/>
    <property type="match status" value="1"/>
</dbReference>
<dbReference type="Proteomes" id="UP000255233">
    <property type="component" value="Unassembled WGS sequence"/>
</dbReference>
<dbReference type="GO" id="GO:0004222">
    <property type="term" value="F:metalloendopeptidase activity"/>
    <property type="evidence" value="ECO:0007669"/>
    <property type="project" value="TreeGrafter"/>
</dbReference>
<dbReference type="STRING" id="880526.GCA_000427365_01654"/>
<dbReference type="CDD" id="cd00118">
    <property type="entry name" value="LysM"/>
    <property type="match status" value="1"/>
</dbReference>
<dbReference type="SMART" id="SM00257">
    <property type="entry name" value="LysM"/>
    <property type="match status" value="1"/>
</dbReference>
<dbReference type="Gene3D" id="3.10.350.10">
    <property type="entry name" value="LysM domain"/>
    <property type="match status" value="1"/>
</dbReference>
<dbReference type="PROSITE" id="PS51782">
    <property type="entry name" value="LYSM"/>
    <property type="match status" value="1"/>
</dbReference>
<name>A0A379MU51_9BACT</name>
<dbReference type="InterPro" id="IPR036779">
    <property type="entry name" value="LysM_dom_sf"/>
</dbReference>
<evidence type="ECO:0000313" key="4">
    <source>
        <dbReference type="Proteomes" id="UP000255233"/>
    </source>
</evidence>
<gene>
    <name evidence="3" type="primary">envC_3</name>
    <name evidence="3" type="ORF">NCTC11190_02164</name>
</gene>
<dbReference type="Gene3D" id="2.70.70.10">
    <property type="entry name" value="Glucose Permease (Domain IIA)"/>
    <property type="match status" value="1"/>
</dbReference>
<dbReference type="PANTHER" id="PTHR21666">
    <property type="entry name" value="PEPTIDASE-RELATED"/>
    <property type="match status" value="1"/>
</dbReference>
<dbReference type="AlphaFoldDB" id="A0A379MU51"/>
<dbReference type="PANTHER" id="PTHR21666:SF270">
    <property type="entry name" value="MUREIN HYDROLASE ACTIVATOR ENVC"/>
    <property type="match status" value="1"/>
</dbReference>
<feature type="compositionally biased region" description="Polar residues" evidence="1">
    <location>
        <begin position="111"/>
        <end position="149"/>
    </location>
</feature>
<organism evidence="3 4">
    <name type="scientific">Rikenella microfusus</name>
    <dbReference type="NCBI Taxonomy" id="28139"/>
    <lineage>
        <taxon>Bacteria</taxon>
        <taxon>Pseudomonadati</taxon>
        <taxon>Bacteroidota</taxon>
        <taxon>Bacteroidia</taxon>
        <taxon>Bacteroidales</taxon>
        <taxon>Rikenellaceae</taxon>
        <taxon>Rikenella</taxon>
    </lineage>
</organism>
<feature type="compositionally biased region" description="Low complexity" evidence="1">
    <location>
        <begin position="470"/>
        <end position="484"/>
    </location>
</feature>
<accession>A0A379MU51</accession>
<feature type="compositionally biased region" description="Basic and acidic residues" evidence="1">
    <location>
        <begin position="161"/>
        <end position="181"/>
    </location>
</feature>
<dbReference type="EMBL" id="UGVL01000001">
    <property type="protein sequence ID" value="SUE34926.1"/>
    <property type="molecule type" value="Genomic_DNA"/>
</dbReference>
<proteinExistence type="predicted"/>
<dbReference type="SUPFAM" id="SSF54106">
    <property type="entry name" value="LysM domain"/>
    <property type="match status" value="1"/>
</dbReference>
<dbReference type="InterPro" id="IPR016047">
    <property type="entry name" value="M23ase_b-sheet_dom"/>
</dbReference>
<evidence type="ECO:0000259" key="2">
    <source>
        <dbReference type="PROSITE" id="PS51782"/>
    </source>
</evidence>
<evidence type="ECO:0000313" key="3">
    <source>
        <dbReference type="EMBL" id="SUE34926.1"/>
    </source>
</evidence>
<dbReference type="InterPro" id="IPR011055">
    <property type="entry name" value="Dup_hybrid_motif"/>
</dbReference>